<feature type="transmembrane region" description="Helical" evidence="12">
    <location>
        <begin position="125"/>
        <end position="148"/>
    </location>
</feature>
<feature type="transmembrane region" description="Helical" evidence="12">
    <location>
        <begin position="274"/>
        <end position="294"/>
    </location>
</feature>
<evidence type="ECO:0000256" key="6">
    <source>
        <dbReference type="ARBA" id="ARBA00023002"/>
    </source>
</evidence>
<reference evidence="13 14" key="1">
    <citation type="submission" date="2021-11" db="EMBL/GenBank/DDBJ databases">
        <title>Draft genome sequence of Actinomycetospora sp. SF1 isolated from the rhizosphere soil.</title>
        <authorList>
            <person name="Duangmal K."/>
            <person name="Chantavorakit T."/>
        </authorList>
    </citation>
    <scope>NUCLEOTIDE SEQUENCE [LARGE SCALE GENOMIC DNA]</scope>
    <source>
        <strain evidence="13 14">TBRC 5722</strain>
    </source>
</reference>
<evidence type="ECO:0000256" key="9">
    <source>
        <dbReference type="ARBA" id="ARBA00023136"/>
    </source>
</evidence>
<feature type="transmembrane region" description="Helical" evidence="12">
    <location>
        <begin position="214"/>
        <end position="238"/>
    </location>
</feature>
<comment type="subcellular location">
    <subcellularLocation>
        <location evidence="1">Membrane</location>
        <topology evidence="1">Multi-pass membrane protein</topology>
    </subcellularLocation>
</comment>
<proteinExistence type="predicted"/>
<dbReference type="PANTHER" id="PTHR35457">
    <property type="entry name" value="HEME A SYNTHASE"/>
    <property type="match status" value="1"/>
</dbReference>
<keyword evidence="3 12" id="KW-0812">Transmembrane</keyword>
<organism evidence="13 14">
    <name type="scientific">Actinomycetospora endophytica</name>
    <dbReference type="NCBI Taxonomy" id="2291215"/>
    <lineage>
        <taxon>Bacteria</taxon>
        <taxon>Bacillati</taxon>
        <taxon>Actinomycetota</taxon>
        <taxon>Actinomycetes</taxon>
        <taxon>Pseudonocardiales</taxon>
        <taxon>Pseudonocardiaceae</taxon>
        <taxon>Actinomycetospora</taxon>
    </lineage>
</organism>
<evidence type="ECO:0000313" key="14">
    <source>
        <dbReference type="Proteomes" id="UP001199469"/>
    </source>
</evidence>
<keyword evidence="2" id="KW-1003">Cell membrane</keyword>
<evidence type="ECO:0000256" key="7">
    <source>
        <dbReference type="ARBA" id="ARBA00023004"/>
    </source>
</evidence>
<feature type="transmembrane region" description="Helical" evidence="12">
    <location>
        <begin position="73"/>
        <end position="92"/>
    </location>
</feature>
<dbReference type="InterPro" id="IPR003780">
    <property type="entry name" value="COX15/CtaA_fam"/>
</dbReference>
<evidence type="ECO:0000256" key="8">
    <source>
        <dbReference type="ARBA" id="ARBA00023133"/>
    </source>
</evidence>
<keyword evidence="4" id="KW-0479">Metal-binding</keyword>
<evidence type="ECO:0000256" key="10">
    <source>
        <dbReference type="ARBA" id="ARBA00023157"/>
    </source>
</evidence>
<feature type="transmembrane region" description="Helical" evidence="12">
    <location>
        <begin position="99"/>
        <end position="119"/>
    </location>
</feature>
<dbReference type="Proteomes" id="UP001199469">
    <property type="component" value="Unassembled WGS sequence"/>
</dbReference>
<feature type="transmembrane region" description="Helical" evidence="12">
    <location>
        <begin position="250"/>
        <end position="268"/>
    </location>
</feature>
<keyword evidence="8" id="KW-0350">Heme biosynthesis</keyword>
<evidence type="ECO:0000256" key="4">
    <source>
        <dbReference type="ARBA" id="ARBA00022723"/>
    </source>
</evidence>
<dbReference type="EMBL" id="JAJNDB010000003">
    <property type="protein sequence ID" value="MCD2195087.1"/>
    <property type="molecule type" value="Genomic_DNA"/>
</dbReference>
<dbReference type="PANTHER" id="PTHR35457:SF1">
    <property type="entry name" value="HEME A SYNTHASE"/>
    <property type="match status" value="1"/>
</dbReference>
<evidence type="ECO:0000256" key="3">
    <source>
        <dbReference type="ARBA" id="ARBA00022692"/>
    </source>
</evidence>
<gene>
    <name evidence="13" type="ORF">LQ327_17105</name>
</gene>
<dbReference type="InterPro" id="IPR050450">
    <property type="entry name" value="COX15/CtaA_HemeA_synthase"/>
</dbReference>
<keyword evidence="6" id="KW-0560">Oxidoreductase</keyword>
<evidence type="ECO:0000256" key="2">
    <source>
        <dbReference type="ARBA" id="ARBA00022475"/>
    </source>
</evidence>
<keyword evidence="10" id="KW-1015">Disulfide bond</keyword>
<comment type="caution">
    <text evidence="13">The sequence shown here is derived from an EMBL/GenBank/DDBJ whole genome shotgun (WGS) entry which is preliminary data.</text>
</comment>
<evidence type="ECO:0000256" key="11">
    <source>
        <dbReference type="ARBA" id="ARBA00023444"/>
    </source>
</evidence>
<keyword evidence="14" id="KW-1185">Reference proteome</keyword>
<dbReference type="Pfam" id="PF02628">
    <property type="entry name" value="COX15-CtaA"/>
    <property type="match status" value="1"/>
</dbReference>
<comment type="pathway">
    <text evidence="11">Porphyrin-containing compound metabolism.</text>
</comment>
<keyword evidence="7" id="KW-0408">Iron</keyword>
<name>A0ABS8P9Y3_9PSEU</name>
<evidence type="ECO:0000256" key="1">
    <source>
        <dbReference type="ARBA" id="ARBA00004141"/>
    </source>
</evidence>
<evidence type="ECO:0000256" key="12">
    <source>
        <dbReference type="SAM" id="Phobius"/>
    </source>
</evidence>
<evidence type="ECO:0000313" key="13">
    <source>
        <dbReference type="EMBL" id="MCD2195087.1"/>
    </source>
</evidence>
<sequence>MTRWSTPPVLMRVLAVLAVVGQGGIAVTGAVVRVTGSGLGCPTWPECFPGSLVPKPNPEVAALHQWVEFSNRLLGIGLVLVTGACVIAALFVRPRRRRLLWLACAMPLGVVAQAVLGGITVLTGLAWYTVAPHFLVSIPLVWLAVLLARDAWALDRGSSERVPTVGRSVRGLLAVSATVLGALLVVGTLVTSAGPHAGDASTPRLEALSVPQLATAHADLLFAFLGLLVGLGFLLHAVGAPRPVVVRFRVLVLVTLAQGALGGIQYALGVPEVLVAFHVLGAMVTTAAMAWLWAATTEPAHALPSGGADAVAAPALSAR</sequence>
<keyword evidence="9 12" id="KW-0472">Membrane</keyword>
<protein>
    <submittedName>
        <fullName evidence="13">COX15/CtaA family protein</fullName>
    </submittedName>
</protein>
<keyword evidence="5 12" id="KW-1133">Transmembrane helix</keyword>
<dbReference type="RefSeq" id="WP_230736266.1">
    <property type="nucleotide sequence ID" value="NZ_JAJNDB010000003.1"/>
</dbReference>
<accession>A0ABS8P9Y3</accession>
<evidence type="ECO:0000256" key="5">
    <source>
        <dbReference type="ARBA" id="ARBA00022989"/>
    </source>
</evidence>
<feature type="transmembrane region" description="Helical" evidence="12">
    <location>
        <begin position="169"/>
        <end position="194"/>
    </location>
</feature>